<reference evidence="3" key="1">
    <citation type="submission" date="2015-03" db="EMBL/GenBank/DDBJ databases">
        <authorList>
            <person name="Wibberg D."/>
        </authorList>
    </citation>
    <scope>NUCLEOTIDE SEQUENCE [LARGE SCALE GENOMIC DNA]</scope>
</reference>
<organism evidence="2 3">
    <name type="scientific">Paenibacillus riograndensis SBR5</name>
    <dbReference type="NCBI Taxonomy" id="1073571"/>
    <lineage>
        <taxon>Bacteria</taxon>
        <taxon>Bacillati</taxon>
        <taxon>Bacillota</taxon>
        <taxon>Bacilli</taxon>
        <taxon>Bacillales</taxon>
        <taxon>Paenibacillaceae</taxon>
        <taxon>Paenibacillus</taxon>
        <taxon>Paenibacillus sonchi group</taxon>
    </lineage>
</organism>
<dbReference type="SUPFAM" id="SSF46785">
    <property type="entry name" value="Winged helix' DNA-binding domain"/>
    <property type="match status" value="1"/>
</dbReference>
<dbReference type="Gene3D" id="1.10.10.10">
    <property type="entry name" value="Winged helix-like DNA-binding domain superfamily/Winged helix DNA-binding domain"/>
    <property type="match status" value="1"/>
</dbReference>
<proteinExistence type="predicted"/>
<dbReference type="PANTHER" id="PTHR33169">
    <property type="entry name" value="PADR-FAMILY TRANSCRIPTIONAL REGULATOR"/>
    <property type="match status" value="1"/>
</dbReference>
<protein>
    <submittedName>
        <fullName evidence="2">PadR-like family transcriptional regulator</fullName>
    </submittedName>
</protein>
<dbReference type="Proteomes" id="UP000033163">
    <property type="component" value="Chromosome I"/>
</dbReference>
<dbReference type="HOGENOM" id="CLU_063440_3_1_9"/>
<sequence length="159" mass="18631">MVINHNVSFRRRVLFLNCLAVQSNKVLYLKYYLDSHSNMSYYTDAGGVINMSENKITSDLLRGHTDTMILRLLSEADRYGYEIVKLIAERSDGEYELKEATMYSSVRRLEADGDIEWYWGDESQGGRRKYFRITEKGKAAYARNKSNWEYAKRVLENLL</sequence>
<dbReference type="InterPro" id="IPR036390">
    <property type="entry name" value="WH_DNA-bd_sf"/>
</dbReference>
<evidence type="ECO:0000313" key="3">
    <source>
        <dbReference type="Proteomes" id="UP000033163"/>
    </source>
</evidence>
<dbReference type="PATRIC" id="fig|1073571.4.peg.5952"/>
<dbReference type="EMBL" id="LN831776">
    <property type="protein sequence ID" value="CQR57938.1"/>
    <property type="molecule type" value="Genomic_DNA"/>
</dbReference>
<dbReference type="STRING" id="483937.AMQ84_18275"/>
<dbReference type="InterPro" id="IPR036388">
    <property type="entry name" value="WH-like_DNA-bd_sf"/>
</dbReference>
<accession>A0A0E3WJ03</accession>
<dbReference type="InterPro" id="IPR052509">
    <property type="entry name" value="Metal_resp_DNA-bind_regulator"/>
</dbReference>
<evidence type="ECO:0000259" key="1">
    <source>
        <dbReference type="Pfam" id="PF03551"/>
    </source>
</evidence>
<evidence type="ECO:0000313" key="2">
    <source>
        <dbReference type="EMBL" id="CQR57938.1"/>
    </source>
</evidence>
<feature type="domain" description="Transcription regulator PadR N-terminal" evidence="1">
    <location>
        <begin position="69"/>
        <end position="142"/>
    </location>
</feature>
<gene>
    <name evidence="2" type="ORF">PRIO_5551</name>
</gene>
<dbReference type="InterPro" id="IPR005149">
    <property type="entry name" value="Tscrpt_reg_PadR_N"/>
</dbReference>
<dbReference type="Pfam" id="PF03551">
    <property type="entry name" value="PadR"/>
    <property type="match status" value="1"/>
</dbReference>
<dbReference type="AlphaFoldDB" id="A0A0E3WJ03"/>
<dbReference type="KEGG" id="pri:PRIO_5551"/>
<name>A0A0E3WJ03_9BACL</name>
<dbReference type="PANTHER" id="PTHR33169:SF14">
    <property type="entry name" value="TRANSCRIPTIONAL REGULATOR RV3488"/>
    <property type="match status" value="1"/>
</dbReference>